<dbReference type="EMBL" id="LGRX02008472">
    <property type="protein sequence ID" value="KAK3273447.1"/>
    <property type="molecule type" value="Genomic_DNA"/>
</dbReference>
<accession>A0AAE0G8N4</accession>
<keyword evidence="2" id="KW-1185">Reference proteome</keyword>
<evidence type="ECO:0000313" key="2">
    <source>
        <dbReference type="Proteomes" id="UP001190700"/>
    </source>
</evidence>
<organism evidence="1 2">
    <name type="scientific">Cymbomonas tetramitiformis</name>
    <dbReference type="NCBI Taxonomy" id="36881"/>
    <lineage>
        <taxon>Eukaryota</taxon>
        <taxon>Viridiplantae</taxon>
        <taxon>Chlorophyta</taxon>
        <taxon>Pyramimonadophyceae</taxon>
        <taxon>Pyramimonadales</taxon>
        <taxon>Pyramimonadaceae</taxon>
        <taxon>Cymbomonas</taxon>
    </lineage>
</organism>
<gene>
    <name evidence="1" type="ORF">CYMTET_18312</name>
</gene>
<dbReference type="AlphaFoldDB" id="A0AAE0G8N4"/>
<sequence>MYNDCPLGGGGRPGAHAFCCPVEESDADEVHALALCKVYQQRSRLRVTGRTRYPRCARYTVRQRYCIGGGSAERIDLSAYDGLFAGRRRASDDEASSELSVHAVIMDGAPATGDASMHAVASVPRIAPEEVVPHARAVLQEAGAAGCKCPDGCCFGPVCAYAVPQGGSGTLTQAAASAVPVRRVPLGALYEHSRGGHDAKCTFCWRPGGAGRHDR</sequence>
<comment type="caution">
    <text evidence="1">The sequence shown here is derived from an EMBL/GenBank/DDBJ whole genome shotgun (WGS) entry which is preliminary data.</text>
</comment>
<proteinExistence type="predicted"/>
<evidence type="ECO:0000313" key="1">
    <source>
        <dbReference type="EMBL" id="KAK3273447.1"/>
    </source>
</evidence>
<name>A0AAE0G8N4_9CHLO</name>
<dbReference type="Proteomes" id="UP001190700">
    <property type="component" value="Unassembled WGS sequence"/>
</dbReference>
<reference evidence="1 2" key="1">
    <citation type="journal article" date="2015" name="Genome Biol. Evol.">
        <title>Comparative Genomics of a Bacterivorous Green Alga Reveals Evolutionary Causalities and Consequences of Phago-Mixotrophic Mode of Nutrition.</title>
        <authorList>
            <person name="Burns J.A."/>
            <person name="Paasch A."/>
            <person name="Narechania A."/>
            <person name="Kim E."/>
        </authorList>
    </citation>
    <scope>NUCLEOTIDE SEQUENCE [LARGE SCALE GENOMIC DNA]</scope>
    <source>
        <strain evidence="1 2">PLY_AMNH</strain>
    </source>
</reference>
<protein>
    <submittedName>
        <fullName evidence="1">Uncharacterized protein</fullName>
    </submittedName>
</protein>